<dbReference type="PANTHER" id="PTHR12788">
    <property type="entry name" value="PROTEIN-TYROSINE SULFOTRANSFERASE 2"/>
    <property type="match status" value="1"/>
</dbReference>
<dbReference type="InterPro" id="IPR019734">
    <property type="entry name" value="TPR_rpt"/>
</dbReference>
<evidence type="ECO:0000256" key="1">
    <source>
        <dbReference type="ARBA" id="ARBA00022679"/>
    </source>
</evidence>
<feature type="region of interest" description="Disordered" evidence="3">
    <location>
        <begin position="1"/>
        <end position="40"/>
    </location>
</feature>
<dbReference type="RefSeq" id="WP_320232380.1">
    <property type="nucleotide sequence ID" value="NZ_JAVIJF010000005.1"/>
</dbReference>
<dbReference type="Pfam" id="PF14559">
    <property type="entry name" value="TPR_19"/>
    <property type="match status" value="1"/>
</dbReference>
<dbReference type="InterPro" id="IPR011990">
    <property type="entry name" value="TPR-like_helical_dom_sf"/>
</dbReference>
<evidence type="ECO:0000256" key="3">
    <source>
        <dbReference type="SAM" id="MobiDB-lite"/>
    </source>
</evidence>
<gene>
    <name evidence="4" type="ORF">RFM68_09000</name>
</gene>
<feature type="repeat" description="TPR" evidence="2">
    <location>
        <begin position="144"/>
        <end position="177"/>
    </location>
</feature>
<dbReference type="SUPFAM" id="SSF52540">
    <property type="entry name" value="P-loop containing nucleoside triphosphate hydrolases"/>
    <property type="match status" value="1"/>
</dbReference>
<reference evidence="4 5" key="1">
    <citation type="submission" date="2023-08" db="EMBL/GenBank/DDBJ databases">
        <title>Implementing the SeqCode for naming new Mesorhizobium species isolated from Vachellia karroo root nodules.</title>
        <authorList>
            <person name="Van Lill M."/>
        </authorList>
    </citation>
    <scope>NUCLEOTIDE SEQUENCE [LARGE SCALE GENOMIC DNA]</scope>
    <source>
        <strain evidence="4 5">MSK 1335</strain>
    </source>
</reference>
<dbReference type="PROSITE" id="PS50005">
    <property type="entry name" value="TPR"/>
    <property type="match status" value="2"/>
</dbReference>
<dbReference type="SMART" id="SM00028">
    <property type="entry name" value="TPR"/>
    <property type="match status" value="5"/>
</dbReference>
<sequence>MSNRLPPAWAKHLKTQPSARAVSPKAASPKAQPKVNPPRNQADDMLLRQALELQKAEQLPEAEELCLRVLARTPNHPLAFYILGTLGIGYDDEKALRYFARAAAEEPQNPYYHLSLGGAYLRLSEFTPAIRHIQHALVLKPDLLEALCALGDAYKAFDKGEMALPLFEKALKIDRNHPVARLGLPRALASLGRMDEAAVHLKEAIDRRIAIPAAYSALVHTRKFTEEPPELAAILTELRDMDHGSEGTAQLHYAAGKLLNDLRRYQEAMDHFKRGNQARGKKFDLETFRRWVDALIETFTPELVASMASYGNPSEVPVFVVGMPRSGTTLTEQICASHPHVHGAGELSKLRRIANGLGLRDSPDATIAKSVATITPELTKTLASEHIAYLRERAPDALRIVDKMPHNFELIGLIGILFPNARIIHCRRDAIDNCISCFVLQFSEAHSYSSDLQTLGLYYREYDRLMRHWNNVIPGRILENRYETLIENQEEQSRRVIDYLGLRWDDACLRFFDRDGSVNTYSHWQVRQPIYKSSVKRWKNYESEIRPLIEALGDLADT</sequence>
<keyword evidence="5" id="KW-1185">Reference proteome</keyword>
<dbReference type="Proteomes" id="UP001276840">
    <property type="component" value="Unassembled WGS sequence"/>
</dbReference>
<keyword evidence="2" id="KW-0802">TPR repeat</keyword>
<evidence type="ECO:0000313" key="5">
    <source>
        <dbReference type="Proteomes" id="UP001276840"/>
    </source>
</evidence>
<dbReference type="EMBL" id="JAVIJF010000005">
    <property type="protein sequence ID" value="MDX8524644.1"/>
    <property type="molecule type" value="Genomic_DNA"/>
</dbReference>
<dbReference type="InterPro" id="IPR027417">
    <property type="entry name" value="P-loop_NTPase"/>
</dbReference>
<dbReference type="Gene3D" id="3.40.50.300">
    <property type="entry name" value="P-loop containing nucleotide triphosphate hydrolases"/>
    <property type="match status" value="1"/>
</dbReference>
<dbReference type="Gene3D" id="1.25.40.10">
    <property type="entry name" value="Tetratricopeptide repeat domain"/>
    <property type="match status" value="1"/>
</dbReference>
<proteinExistence type="predicted"/>
<dbReference type="PANTHER" id="PTHR12788:SF10">
    <property type="entry name" value="PROTEIN-TYROSINE SULFOTRANSFERASE"/>
    <property type="match status" value="1"/>
</dbReference>
<feature type="repeat" description="TPR" evidence="2">
    <location>
        <begin position="110"/>
        <end position="143"/>
    </location>
</feature>
<evidence type="ECO:0000256" key="2">
    <source>
        <dbReference type="PROSITE-ProRule" id="PRU00339"/>
    </source>
</evidence>
<dbReference type="Pfam" id="PF13432">
    <property type="entry name" value="TPR_16"/>
    <property type="match status" value="1"/>
</dbReference>
<dbReference type="Pfam" id="PF13469">
    <property type="entry name" value="Sulfotransfer_3"/>
    <property type="match status" value="1"/>
</dbReference>
<dbReference type="SUPFAM" id="SSF48452">
    <property type="entry name" value="TPR-like"/>
    <property type="match status" value="2"/>
</dbReference>
<evidence type="ECO:0000313" key="4">
    <source>
        <dbReference type="EMBL" id="MDX8524644.1"/>
    </source>
</evidence>
<organism evidence="4 5">
    <name type="scientific">Mesorhizobium montanum</name>
    <dbReference type="NCBI Taxonomy" id="3072323"/>
    <lineage>
        <taxon>Bacteria</taxon>
        <taxon>Pseudomonadati</taxon>
        <taxon>Pseudomonadota</taxon>
        <taxon>Alphaproteobacteria</taxon>
        <taxon>Hyphomicrobiales</taxon>
        <taxon>Phyllobacteriaceae</taxon>
        <taxon>Mesorhizobium</taxon>
    </lineage>
</organism>
<name>A0ABU4ZGZ4_9HYPH</name>
<comment type="caution">
    <text evidence="4">The sequence shown here is derived from an EMBL/GenBank/DDBJ whole genome shotgun (WGS) entry which is preliminary data.</text>
</comment>
<accession>A0ABU4ZGZ4</accession>
<keyword evidence="1" id="KW-0808">Transferase</keyword>
<protein>
    <submittedName>
        <fullName evidence="4">Sulfotransferase</fullName>
    </submittedName>
</protein>
<dbReference type="InterPro" id="IPR026634">
    <property type="entry name" value="TPST-like"/>
</dbReference>